<name>A0A135T6N2_9PEZI</name>
<proteinExistence type="predicted"/>
<reference evidence="2 3" key="1">
    <citation type="submission" date="2014-02" db="EMBL/GenBank/DDBJ databases">
        <title>The genome sequence of Colletotrichum nymphaeae SA-01.</title>
        <authorList>
            <person name="Baroncelli R."/>
            <person name="Thon M.R."/>
        </authorList>
    </citation>
    <scope>NUCLEOTIDE SEQUENCE [LARGE SCALE GENOMIC DNA]</scope>
    <source>
        <strain evidence="2 3">SA-01</strain>
    </source>
</reference>
<evidence type="ECO:0000313" key="3">
    <source>
        <dbReference type="Proteomes" id="UP000070054"/>
    </source>
</evidence>
<accession>A0A135T6N2</accession>
<dbReference type="Pfam" id="PF04299">
    <property type="entry name" value="FMN_bind_2"/>
    <property type="match status" value="1"/>
</dbReference>
<dbReference type="Proteomes" id="UP000070054">
    <property type="component" value="Unassembled WGS sequence"/>
</dbReference>
<dbReference type="InterPro" id="IPR012349">
    <property type="entry name" value="Split_barrel_FMN-bd"/>
</dbReference>
<feature type="compositionally biased region" description="Basic and acidic residues" evidence="1">
    <location>
        <begin position="83"/>
        <end position="92"/>
    </location>
</feature>
<organism evidence="2 3">
    <name type="scientific">Colletotrichum nymphaeae SA-01</name>
    <dbReference type="NCBI Taxonomy" id="1460502"/>
    <lineage>
        <taxon>Eukaryota</taxon>
        <taxon>Fungi</taxon>
        <taxon>Dikarya</taxon>
        <taxon>Ascomycota</taxon>
        <taxon>Pezizomycotina</taxon>
        <taxon>Sordariomycetes</taxon>
        <taxon>Hypocreomycetidae</taxon>
        <taxon>Glomerellales</taxon>
        <taxon>Glomerellaceae</taxon>
        <taxon>Colletotrichum</taxon>
        <taxon>Colletotrichum acutatum species complex</taxon>
    </lineage>
</organism>
<dbReference type="Gene3D" id="2.30.110.10">
    <property type="entry name" value="Electron Transport, Fmn-binding Protein, Chain A"/>
    <property type="match status" value="1"/>
</dbReference>
<comment type="caution">
    <text evidence="2">The sequence shown here is derived from an EMBL/GenBank/DDBJ whole genome shotgun (WGS) entry which is preliminary data.</text>
</comment>
<dbReference type="InterPro" id="IPR007396">
    <property type="entry name" value="TR_PAI2-type"/>
</dbReference>
<dbReference type="AlphaFoldDB" id="A0A135T6N2"/>
<protein>
    <submittedName>
        <fullName evidence="2">Transcriptional regulator</fullName>
    </submittedName>
</protein>
<dbReference type="PANTHER" id="PTHR35802:SF1">
    <property type="entry name" value="PROTEASE SYNTHASE AND SPORULATION PROTEIN PAI 2"/>
    <property type="match status" value="1"/>
</dbReference>
<feature type="region of interest" description="Disordered" evidence="1">
    <location>
        <begin position="83"/>
        <end position="102"/>
    </location>
</feature>
<gene>
    <name evidence="2" type="ORF">CNYM01_05728</name>
</gene>
<evidence type="ECO:0000256" key="1">
    <source>
        <dbReference type="SAM" id="MobiDB-lite"/>
    </source>
</evidence>
<dbReference type="SUPFAM" id="SSF50475">
    <property type="entry name" value="FMN-binding split barrel"/>
    <property type="match status" value="1"/>
</dbReference>
<dbReference type="EMBL" id="JEMN01001220">
    <property type="protein sequence ID" value="KXH43800.1"/>
    <property type="molecule type" value="Genomic_DNA"/>
</dbReference>
<sequence>MDYTGKGDGSGPWKVADAPERYIELMKKNIIGIEIPIERLEGKFKMSQEMRKGGREGVIRGFQSLGSDDGQAIAALVQERSDIHEGAGKDDMSALQGRGSERAKYSEKEARCAYLEE</sequence>
<dbReference type="PANTHER" id="PTHR35802">
    <property type="entry name" value="PROTEASE SYNTHASE AND SPORULATION PROTEIN PAI 2"/>
    <property type="match status" value="1"/>
</dbReference>
<evidence type="ECO:0000313" key="2">
    <source>
        <dbReference type="EMBL" id="KXH43800.1"/>
    </source>
</evidence>
<keyword evidence="3" id="KW-1185">Reference proteome</keyword>